<keyword evidence="3 7" id="KW-0812">Transmembrane</keyword>
<evidence type="ECO:0000256" key="6">
    <source>
        <dbReference type="SAM" id="MobiDB-lite"/>
    </source>
</evidence>
<evidence type="ECO:0000256" key="7">
    <source>
        <dbReference type="SAM" id="Phobius"/>
    </source>
</evidence>
<evidence type="ECO:0000256" key="1">
    <source>
        <dbReference type="ARBA" id="ARBA00004141"/>
    </source>
</evidence>
<feature type="region of interest" description="Disordered" evidence="6">
    <location>
        <begin position="29"/>
        <end position="77"/>
    </location>
</feature>
<evidence type="ECO:0000313" key="9">
    <source>
        <dbReference type="EMBL" id="OQV20338.1"/>
    </source>
</evidence>
<evidence type="ECO:0000256" key="3">
    <source>
        <dbReference type="ARBA" id="ARBA00022692"/>
    </source>
</evidence>
<feature type="transmembrane region" description="Helical" evidence="7">
    <location>
        <begin position="268"/>
        <end position="290"/>
    </location>
</feature>
<accession>A0A1W0WYR2</accession>
<dbReference type="GO" id="GO:0016192">
    <property type="term" value="P:vesicle-mediated transport"/>
    <property type="evidence" value="ECO:0007669"/>
    <property type="project" value="InterPro"/>
</dbReference>
<name>A0A1W0WYR2_HYPEX</name>
<dbReference type="Proteomes" id="UP000192578">
    <property type="component" value="Unassembled WGS sequence"/>
</dbReference>
<dbReference type="InterPro" id="IPR039765">
    <property type="entry name" value="Yip5/YIPF1/YIPF2"/>
</dbReference>
<feature type="compositionally biased region" description="Low complexity" evidence="6">
    <location>
        <begin position="29"/>
        <end position="51"/>
    </location>
</feature>
<protein>
    <recommendedName>
        <fullName evidence="8">Yip1 domain-containing protein</fullName>
    </recommendedName>
</protein>
<evidence type="ECO:0000313" key="10">
    <source>
        <dbReference type="Proteomes" id="UP000192578"/>
    </source>
</evidence>
<dbReference type="GO" id="GO:0016020">
    <property type="term" value="C:membrane"/>
    <property type="evidence" value="ECO:0007669"/>
    <property type="project" value="UniProtKB-SubCell"/>
</dbReference>
<keyword evidence="5 7" id="KW-0472">Membrane</keyword>
<comment type="caution">
    <text evidence="9">The sequence shown here is derived from an EMBL/GenBank/DDBJ whole genome shotgun (WGS) entry which is preliminary data.</text>
</comment>
<dbReference type="PANTHER" id="PTHR12822">
    <property type="entry name" value="PROTEIN YIPF"/>
    <property type="match status" value="1"/>
</dbReference>
<dbReference type="AlphaFoldDB" id="A0A1W0WYR2"/>
<evidence type="ECO:0000256" key="4">
    <source>
        <dbReference type="ARBA" id="ARBA00022989"/>
    </source>
</evidence>
<keyword evidence="10" id="KW-1185">Reference proteome</keyword>
<organism evidence="9 10">
    <name type="scientific">Hypsibius exemplaris</name>
    <name type="common">Freshwater tardigrade</name>
    <dbReference type="NCBI Taxonomy" id="2072580"/>
    <lineage>
        <taxon>Eukaryota</taxon>
        <taxon>Metazoa</taxon>
        <taxon>Ecdysozoa</taxon>
        <taxon>Tardigrada</taxon>
        <taxon>Eutardigrada</taxon>
        <taxon>Parachela</taxon>
        <taxon>Hypsibioidea</taxon>
        <taxon>Hypsibiidae</taxon>
        <taxon>Hypsibius</taxon>
    </lineage>
</organism>
<evidence type="ECO:0000259" key="8">
    <source>
        <dbReference type="Pfam" id="PF04893"/>
    </source>
</evidence>
<feature type="domain" description="Yip1" evidence="8">
    <location>
        <begin position="127"/>
        <end position="282"/>
    </location>
</feature>
<comment type="similarity">
    <text evidence="2">Belongs to the YIP1 family.</text>
</comment>
<dbReference type="GO" id="GO:0031267">
    <property type="term" value="F:small GTPase binding"/>
    <property type="evidence" value="ECO:0007669"/>
    <property type="project" value="InterPro"/>
</dbReference>
<feature type="transmembrane region" description="Helical" evidence="7">
    <location>
        <begin position="210"/>
        <end position="230"/>
    </location>
</feature>
<comment type="subcellular location">
    <subcellularLocation>
        <location evidence="1">Membrane</location>
        <topology evidence="1">Multi-pass membrane protein</topology>
    </subcellularLocation>
</comment>
<sequence length="423" mass="47294">MDNNPFKPSSYENKNVTVDVPGYDFYPSSSTYNQNTNTSSGGFGGAPASSSTQQGYGFGEDPPGEGGNAKSTEESSGDKSILSHPVWTWKFWQSFFDVDTSEVLRRMFFSFAPWPRYLKSESVDVFIGAKPDLYGPFWISSTLVFVIAVLGNLASYFQNYDCPTHIWNYDFHKVTAAAISIFLYVWLVPMLVWTFLWWRNSHGTMKLSGALCLYGYSMSLYIPVSFLWLINIVWLQWLFALTAAALSGFILAYIFWNHLHFNHGALAALTGLTVFFLHLALGFGFVTYFFHYARHDDCTHPALNTTTLAYHSTVQLNDPLNFTQHAVAQQQLGIVNLTLTTDRTNSDRTNSGWTNTTTVSVTVPVTWTATKMVPLNTATATVKPTSPVEWNSTVSVLNLTAPSTVKLAETVHSKQGERKKDGR</sequence>
<reference evidence="10" key="1">
    <citation type="submission" date="2017-01" db="EMBL/GenBank/DDBJ databases">
        <title>Comparative genomics of anhydrobiosis in the tardigrade Hypsibius dujardini.</title>
        <authorList>
            <person name="Yoshida Y."/>
            <person name="Koutsovoulos G."/>
            <person name="Laetsch D."/>
            <person name="Stevens L."/>
            <person name="Kumar S."/>
            <person name="Horikawa D."/>
            <person name="Ishino K."/>
            <person name="Komine S."/>
            <person name="Tomita M."/>
            <person name="Blaxter M."/>
            <person name="Arakawa K."/>
        </authorList>
    </citation>
    <scope>NUCLEOTIDE SEQUENCE [LARGE SCALE GENOMIC DNA]</scope>
    <source>
        <strain evidence="10">Z151</strain>
    </source>
</reference>
<dbReference type="InterPro" id="IPR006977">
    <property type="entry name" value="Yip1_dom"/>
</dbReference>
<proteinExistence type="inferred from homology"/>
<dbReference type="OrthoDB" id="10256463at2759"/>
<keyword evidence="4 7" id="KW-1133">Transmembrane helix</keyword>
<dbReference type="GO" id="GO:0005794">
    <property type="term" value="C:Golgi apparatus"/>
    <property type="evidence" value="ECO:0007669"/>
    <property type="project" value="InterPro"/>
</dbReference>
<dbReference type="Pfam" id="PF04893">
    <property type="entry name" value="Yip1"/>
    <property type="match status" value="1"/>
</dbReference>
<evidence type="ECO:0000256" key="2">
    <source>
        <dbReference type="ARBA" id="ARBA00010596"/>
    </source>
</evidence>
<evidence type="ECO:0000256" key="5">
    <source>
        <dbReference type="ARBA" id="ARBA00023136"/>
    </source>
</evidence>
<feature type="transmembrane region" description="Helical" evidence="7">
    <location>
        <begin position="236"/>
        <end position="256"/>
    </location>
</feature>
<gene>
    <name evidence="9" type="ORF">BV898_05625</name>
</gene>
<feature type="transmembrane region" description="Helical" evidence="7">
    <location>
        <begin position="137"/>
        <end position="157"/>
    </location>
</feature>
<feature type="transmembrane region" description="Helical" evidence="7">
    <location>
        <begin position="177"/>
        <end position="198"/>
    </location>
</feature>
<dbReference type="PANTHER" id="PTHR12822:SF2">
    <property type="entry name" value="PROTEIN YIPF"/>
    <property type="match status" value="1"/>
</dbReference>
<dbReference type="EMBL" id="MTYJ01000031">
    <property type="protein sequence ID" value="OQV20338.1"/>
    <property type="molecule type" value="Genomic_DNA"/>
</dbReference>